<dbReference type="Proteomes" id="UP000444980">
    <property type="component" value="Unassembled WGS sequence"/>
</dbReference>
<reference evidence="3" key="1">
    <citation type="submission" date="2019-06" db="EMBL/GenBank/DDBJ databases">
        <title>Gordonia isolated from sludge of a wastewater treatment plant.</title>
        <authorList>
            <person name="Tamura T."/>
            <person name="Aoyama K."/>
            <person name="Kang Y."/>
            <person name="Saito S."/>
            <person name="Akiyama N."/>
            <person name="Yazawa K."/>
            <person name="Gonoi T."/>
            <person name="Mikami Y."/>
        </authorList>
    </citation>
    <scope>NUCLEOTIDE SEQUENCE [LARGE SCALE GENOMIC DNA]</scope>
    <source>
        <strain evidence="3">NBRC 107697</strain>
    </source>
</reference>
<sequence>MTELVADPAGLELAEPEPAALDLPPAPAVPRAPRVRRRRWPATALIGVGLVVVAAPFVLGLFAKVAAGAQLLDRFEPLMAPDSLARYDADLVFLRDGASTLHRIGDRYRVDDRHYPGVAAYRDAAPGIDARGSELIGSVRAGTGDFDRLAGIGGFDRVPLLLVVVGLAAVGGGVALRSSDTRGARFGAVVASAAGLGLMAFVLTSGVWTSAAPAQALVDRFGVIMNEQQVRTLQSDFVIVVGAVGEIDTGYPGSGVRLAAADAAELDRLKAGWPQASRDLADLVGQINDNITNYRALDSLGRLSPIPGVTGWQLLPAACLAAGAGAVGLALLGVRTKEGKLP</sequence>
<keyword evidence="3" id="KW-1185">Reference proteome</keyword>
<feature type="transmembrane region" description="Helical" evidence="1">
    <location>
        <begin position="158"/>
        <end position="176"/>
    </location>
</feature>
<feature type="transmembrane region" description="Helical" evidence="1">
    <location>
        <begin position="188"/>
        <end position="208"/>
    </location>
</feature>
<dbReference type="EMBL" id="BJOU01000001">
    <property type="protein sequence ID" value="GED97056.1"/>
    <property type="molecule type" value="Genomic_DNA"/>
</dbReference>
<protein>
    <submittedName>
        <fullName evidence="2">Uncharacterized protein</fullName>
    </submittedName>
</protein>
<comment type="caution">
    <text evidence="2">The sequence shown here is derived from an EMBL/GenBank/DDBJ whole genome shotgun (WGS) entry which is preliminary data.</text>
</comment>
<evidence type="ECO:0000256" key="1">
    <source>
        <dbReference type="SAM" id="Phobius"/>
    </source>
</evidence>
<evidence type="ECO:0000313" key="3">
    <source>
        <dbReference type="Proteomes" id="UP000444980"/>
    </source>
</evidence>
<dbReference type="AlphaFoldDB" id="A0A7I9UW41"/>
<dbReference type="RefSeq" id="WP_161926439.1">
    <property type="nucleotide sequence ID" value="NZ_BJOU01000001.1"/>
</dbReference>
<keyword evidence="1" id="KW-0472">Membrane</keyword>
<feature type="transmembrane region" description="Helical" evidence="1">
    <location>
        <begin position="40"/>
        <end position="63"/>
    </location>
</feature>
<dbReference type="OrthoDB" id="4773287at2"/>
<feature type="transmembrane region" description="Helical" evidence="1">
    <location>
        <begin position="314"/>
        <end position="334"/>
    </location>
</feature>
<keyword evidence="1" id="KW-1133">Transmembrane helix</keyword>
<keyword evidence="1" id="KW-0812">Transmembrane</keyword>
<accession>A0A7I9UW41</accession>
<proteinExistence type="predicted"/>
<evidence type="ECO:0000313" key="2">
    <source>
        <dbReference type="EMBL" id="GED97056.1"/>
    </source>
</evidence>
<organism evidence="2 3">
    <name type="scientific">Gordonia crocea</name>
    <dbReference type="NCBI Taxonomy" id="589162"/>
    <lineage>
        <taxon>Bacteria</taxon>
        <taxon>Bacillati</taxon>
        <taxon>Actinomycetota</taxon>
        <taxon>Actinomycetes</taxon>
        <taxon>Mycobacteriales</taxon>
        <taxon>Gordoniaceae</taxon>
        <taxon>Gordonia</taxon>
    </lineage>
</organism>
<name>A0A7I9UW41_9ACTN</name>
<gene>
    <name evidence="2" type="ORF">nbrc107697_10950</name>
</gene>